<dbReference type="PANTHER" id="PTHR13847:SF289">
    <property type="entry name" value="GLYCINE OXIDASE"/>
    <property type="match status" value="1"/>
</dbReference>
<dbReference type="Gene3D" id="3.50.50.60">
    <property type="entry name" value="FAD/NAD(P)-binding domain"/>
    <property type="match status" value="1"/>
</dbReference>
<gene>
    <name evidence="3" type="ORF">JD81_02727</name>
</gene>
<keyword evidence="4" id="KW-1185">Reference proteome</keyword>
<dbReference type="AlphaFoldDB" id="A0A562WFZ5"/>
<evidence type="ECO:0000313" key="4">
    <source>
        <dbReference type="Proteomes" id="UP000319728"/>
    </source>
</evidence>
<accession>A0A562WFZ5</accession>
<protein>
    <submittedName>
        <fullName evidence="3">Glycine/D-amino acid oxidase-like deaminating enzyme</fullName>
    </submittedName>
</protein>
<dbReference type="Pfam" id="PF01266">
    <property type="entry name" value="DAO"/>
    <property type="match status" value="1"/>
</dbReference>
<dbReference type="OrthoDB" id="4775411at2"/>
<comment type="caution">
    <text evidence="3">The sequence shown here is derived from an EMBL/GenBank/DDBJ whole genome shotgun (WGS) entry which is preliminary data.</text>
</comment>
<proteinExistence type="predicted"/>
<evidence type="ECO:0000259" key="2">
    <source>
        <dbReference type="Pfam" id="PF01266"/>
    </source>
</evidence>
<evidence type="ECO:0000313" key="3">
    <source>
        <dbReference type="EMBL" id="TWJ29219.1"/>
    </source>
</evidence>
<dbReference type="GO" id="GO:0005737">
    <property type="term" value="C:cytoplasm"/>
    <property type="evidence" value="ECO:0007669"/>
    <property type="project" value="TreeGrafter"/>
</dbReference>
<feature type="domain" description="FAD dependent oxidoreductase" evidence="2">
    <location>
        <begin position="10"/>
        <end position="333"/>
    </location>
</feature>
<dbReference type="GO" id="GO:0016491">
    <property type="term" value="F:oxidoreductase activity"/>
    <property type="evidence" value="ECO:0007669"/>
    <property type="project" value="UniProtKB-KW"/>
</dbReference>
<dbReference type="InterPro" id="IPR036188">
    <property type="entry name" value="FAD/NAD-bd_sf"/>
</dbReference>
<organism evidence="3 4">
    <name type="scientific">Micromonospora sagamiensis</name>
    <dbReference type="NCBI Taxonomy" id="47875"/>
    <lineage>
        <taxon>Bacteria</taxon>
        <taxon>Bacillati</taxon>
        <taxon>Actinomycetota</taxon>
        <taxon>Actinomycetes</taxon>
        <taxon>Micromonosporales</taxon>
        <taxon>Micromonosporaceae</taxon>
        <taxon>Micromonospora</taxon>
    </lineage>
</organism>
<dbReference type="Proteomes" id="UP000319728">
    <property type="component" value="Unassembled WGS sequence"/>
</dbReference>
<keyword evidence="1" id="KW-0560">Oxidoreductase</keyword>
<sequence length="367" mass="38798">MEGPSHLVQVVVVGAGIVGAAVAYEAARAGAEVVLVDKSLPASGVTADSFAWIGGPRGGDAPDPSTVLRRRVLQDYRRLEDEVPGLRVRWRGALMWGEEQLDDGRLAPGERLVDAREVGLLEPRLKARPIRALHLESHGAIDPVAVTQALARAAQEHGARLMANSAVTALDLRDRQVTGVRTSTGSLPADTVVVTAGVDAPMLCGPLGFDLPVAPSPALLMRFTAPPGLVRTLVATPHLEVREAADGHLLVAAGYSGEIDHDDLRRAGEMMLHRLTATFDAPDIELVSVRLGTRPMPADELPIIGPVPGVGGVYIAVMHSGVTLAPTAGRLIASEIVHGVEAGQLAGLRPARFRSRAEWRPQRRADA</sequence>
<dbReference type="PANTHER" id="PTHR13847">
    <property type="entry name" value="SARCOSINE DEHYDROGENASE-RELATED"/>
    <property type="match status" value="1"/>
</dbReference>
<dbReference type="EMBL" id="VLLP01000001">
    <property type="protein sequence ID" value="TWJ29219.1"/>
    <property type="molecule type" value="Genomic_DNA"/>
</dbReference>
<dbReference type="SUPFAM" id="SSF51905">
    <property type="entry name" value="FAD/NAD(P)-binding domain"/>
    <property type="match status" value="1"/>
</dbReference>
<evidence type="ECO:0000256" key="1">
    <source>
        <dbReference type="ARBA" id="ARBA00023002"/>
    </source>
</evidence>
<reference evidence="3 4" key="1">
    <citation type="submission" date="2019-07" db="EMBL/GenBank/DDBJ databases">
        <title>R&amp;d 2014.</title>
        <authorList>
            <person name="Klenk H.-P."/>
        </authorList>
    </citation>
    <scope>NUCLEOTIDE SEQUENCE [LARGE SCALE GENOMIC DNA]</scope>
    <source>
        <strain evidence="3 4">DSM 43912</strain>
    </source>
</reference>
<dbReference type="Gene3D" id="3.30.9.10">
    <property type="entry name" value="D-Amino Acid Oxidase, subunit A, domain 2"/>
    <property type="match status" value="1"/>
</dbReference>
<dbReference type="InterPro" id="IPR006076">
    <property type="entry name" value="FAD-dep_OxRdtase"/>
</dbReference>
<name>A0A562WFZ5_9ACTN</name>